<dbReference type="EMBL" id="CP026256">
    <property type="protein sequence ID" value="AWP13115.1"/>
    <property type="molecule type" value="Genomic_DNA"/>
</dbReference>
<dbReference type="GO" id="GO:0032259">
    <property type="term" value="P:methylation"/>
    <property type="evidence" value="ECO:0007669"/>
    <property type="project" value="UniProtKB-KW"/>
</dbReference>
<dbReference type="GO" id="GO:0008168">
    <property type="term" value="F:methyltransferase activity"/>
    <property type="evidence" value="ECO:0007669"/>
    <property type="project" value="UniProtKB-KW"/>
</dbReference>
<evidence type="ECO:0000313" key="3">
    <source>
        <dbReference type="Proteomes" id="UP000246464"/>
    </source>
</evidence>
<organism evidence="2 3">
    <name type="scientific">Scophthalmus maximus</name>
    <name type="common">Turbot</name>
    <name type="synonym">Psetta maxima</name>
    <dbReference type="NCBI Taxonomy" id="52904"/>
    <lineage>
        <taxon>Eukaryota</taxon>
        <taxon>Metazoa</taxon>
        <taxon>Chordata</taxon>
        <taxon>Craniata</taxon>
        <taxon>Vertebrata</taxon>
        <taxon>Euteleostomi</taxon>
        <taxon>Actinopterygii</taxon>
        <taxon>Neopterygii</taxon>
        <taxon>Teleostei</taxon>
        <taxon>Neoteleostei</taxon>
        <taxon>Acanthomorphata</taxon>
        <taxon>Carangaria</taxon>
        <taxon>Pleuronectiformes</taxon>
        <taxon>Pleuronectoidei</taxon>
        <taxon>Scophthalmidae</taxon>
        <taxon>Scophthalmus</taxon>
    </lineage>
</organism>
<protein>
    <submittedName>
        <fullName evidence="2">Putative methyltransferase-like protein 8</fullName>
    </submittedName>
</protein>
<keyword evidence="2" id="KW-0489">Methyltransferase</keyword>
<proteinExistence type="predicted"/>
<evidence type="ECO:0000313" key="2">
    <source>
        <dbReference type="EMBL" id="AWP13115.1"/>
    </source>
</evidence>
<evidence type="ECO:0000256" key="1">
    <source>
        <dbReference type="SAM" id="MobiDB-lite"/>
    </source>
</evidence>
<feature type="compositionally biased region" description="Basic and acidic residues" evidence="1">
    <location>
        <begin position="26"/>
        <end position="39"/>
    </location>
</feature>
<sequence>MASFPFPLQSLDVIVAVFVLSSIHPERQPLEDGAERRGEVAPQPRRAAEWKFGGDAIFGPSSPRPQHGACFQQHTAAVVKAHEGTATRSQTARSPGPFSRTASGELR</sequence>
<keyword evidence="3" id="KW-1185">Reference proteome</keyword>
<dbReference type="AlphaFoldDB" id="A0A2U9C962"/>
<feature type="region of interest" description="Disordered" evidence="1">
    <location>
        <begin position="26"/>
        <end position="45"/>
    </location>
</feature>
<accession>A0A2U9C962</accession>
<gene>
    <name evidence="2" type="ORF">SMAX5B_018323</name>
</gene>
<reference evidence="2 3" key="1">
    <citation type="submission" date="2017-12" db="EMBL/GenBank/DDBJ databases">
        <title>Integrating genomic resources of turbot (Scophthalmus maximus) in depth evaluation of genetic and physical mapping variation across individuals.</title>
        <authorList>
            <person name="Martinez P."/>
        </authorList>
    </citation>
    <scope>NUCLEOTIDE SEQUENCE [LARGE SCALE GENOMIC DNA]</scope>
</reference>
<feature type="region of interest" description="Disordered" evidence="1">
    <location>
        <begin position="81"/>
        <end position="107"/>
    </location>
</feature>
<keyword evidence="2" id="KW-0808">Transferase</keyword>
<dbReference type="Proteomes" id="UP000246464">
    <property type="component" value="Chromosome 14"/>
</dbReference>
<name>A0A2U9C962_SCOMX</name>